<evidence type="ECO:0000313" key="1">
    <source>
        <dbReference type="EMBL" id="KAI8538787.1"/>
    </source>
</evidence>
<dbReference type="Proteomes" id="UP001062846">
    <property type="component" value="Chromosome 9"/>
</dbReference>
<dbReference type="EMBL" id="CM046396">
    <property type="protein sequence ID" value="KAI8538787.1"/>
    <property type="molecule type" value="Genomic_DNA"/>
</dbReference>
<evidence type="ECO:0000313" key="2">
    <source>
        <dbReference type="Proteomes" id="UP001062846"/>
    </source>
</evidence>
<sequence length="255" mass="28475">MVRQAAEISTCLVRLFMNLTHTHSLSISLSVMATKNRSDFKATSRPATIFAQVVMVAVFTLVLVWLLHFRGGLAFNSPNKQKIFNVHPLLMVIGFILISGEGIMMHKIVPASKDTQKLLHLTWLFIALIAAIVGIYAVFKFHNELDIPNMYTLHSWIGMSTICLCGIQWTVGFFSFLWPGAEQETRARLVPWHAVFGMVIFLMATLTAETGLIEKSTFLKLTADSQEALIVNFTGLLLILFAISVGLSVLLLRKH</sequence>
<keyword evidence="2" id="KW-1185">Reference proteome</keyword>
<comment type="caution">
    <text evidence="1">The sequence shown here is derived from an EMBL/GenBank/DDBJ whole genome shotgun (WGS) entry which is preliminary data.</text>
</comment>
<name>A0ACC0ME32_RHOML</name>
<protein>
    <submittedName>
        <fullName evidence="1">Uncharacterized protein</fullName>
    </submittedName>
</protein>
<gene>
    <name evidence="1" type="ORF">RHMOL_Rhmol09G0131000</name>
</gene>
<proteinExistence type="predicted"/>
<reference evidence="1" key="1">
    <citation type="submission" date="2022-02" db="EMBL/GenBank/DDBJ databases">
        <title>Plant Genome Project.</title>
        <authorList>
            <person name="Zhang R.-G."/>
        </authorList>
    </citation>
    <scope>NUCLEOTIDE SEQUENCE</scope>
    <source>
        <strain evidence="1">AT1</strain>
    </source>
</reference>
<organism evidence="1 2">
    <name type="scientific">Rhododendron molle</name>
    <name type="common">Chinese azalea</name>
    <name type="synonym">Azalea mollis</name>
    <dbReference type="NCBI Taxonomy" id="49168"/>
    <lineage>
        <taxon>Eukaryota</taxon>
        <taxon>Viridiplantae</taxon>
        <taxon>Streptophyta</taxon>
        <taxon>Embryophyta</taxon>
        <taxon>Tracheophyta</taxon>
        <taxon>Spermatophyta</taxon>
        <taxon>Magnoliopsida</taxon>
        <taxon>eudicotyledons</taxon>
        <taxon>Gunneridae</taxon>
        <taxon>Pentapetalae</taxon>
        <taxon>asterids</taxon>
        <taxon>Ericales</taxon>
        <taxon>Ericaceae</taxon>
        <taxon>Ericoideae</taxon>
        <taxon>Rhodoreae</taxon>
        <taxon>Rhododendron</taxon>
    </lineage>
</organism>
<accession>A0ACC0ME32</accession>